<dbReference type="SUPFAM" id="SSF55729">
    <property type="entry name" value="Acyl-CoA N-acyltransferases (Nat)"/>
    <property type="match status" value="1"/>
</dbReference>
<dbReference type="InterPro" id="IPR016181">
    <property type="entry name" value="Acyl_CoA_acyltransferase"/>
</dbReference>
<accession>A0ABY5SLI1</accession>
<sequence length="57" mass="6345">MLKAIEYVRAFPLGKAKIVELTYKSENVVAKRIYDALGFVETGEILSCGEVRAKLVL</sequence>
<name>A0ABY5SLI1_9BACL</name>
<dbReference type="EMBL" id="CP091430">
    <property type="protein sequence ID" value="UVI33103.1"/>
    <property type="molecule type" value="Genomic_DNA"/>
</dbReference>
<protein>
    <recommendedName>
        <fullName evidence="3">GNAT family N-acetyltransferase</fullName>
    </recommendedName>
</protein>
<keyword evidence="2" id="KW-1185">Reference proteome</keyword>
<dbReference type="Gene3D" id="3.40.630.30">
    <property type="match status" value="1"/>
</dbReference>
<proteinExistence type="predicted"/>
<dbReference type="RefSeq" id="WP_258389156.1">
    <property type="nucleotide sequence ID" value="NZ_CP091430.1"/>
</dbReference>
<reference evidence="1" key="1">
    <citation type="submission" date="2022-01" db="EMBL/GenBank/DDBJ databases">
        <title>Paenibacillus spongiae sp. nov., isolated from marine sponge.</title>
        <authorList>
            <person name="Li Z."/>
            <person name="Zhang M."/>
        </authorList>
    </citation>
    <scope>NUCLEOTIDE SEQUENCE</scope>
    <source>
        <strain evidence="1">PHS-Z3</strain>
    </source>
</reference>
<dbReference type="Proteomes" id="UP001057877">
    <property type="component" value="Chromosome"/>
</dbReference>
<gene>
    <name evidence="1" type="ORF">L1F29_15225</name>
</gene>
<evidence type="ECO:0000313" key="1">
    <source>
        <dbReference type="EMBL" id="UVI33103.1"/>
    </source>
</evidence>
<organism evidence="1 2">
    <name type="scientific">Paenibacillus spongiae</name>
    <dbReference type="NCBI Taxonomy" id="2909671"/>
    <lineage>
        <taxon>Bacteria</taxon>
        <taxon>Bacillati</taxon>
        <taxon>Bacillota</taxon>
        <taxon>Bacilli</taxon>
        <taxon>Bacillales</taxon>
        <taxon>Paenibacillaceae</taxon>
        <taxon>Paenibacillus</taxon>
    </lineage>
</organism>
<evidence type="ECO:0008006" key="3">
    <source>
        <dbReference type="Google" id="ProtNLM"/>
    </source>
</evidence>
<evidence type="ECO:0000313" key="2">
    <source>
        <dbReference type="Proteomes" id="UP001057877"/>
    </source>
</evidence>